<evidence type="ECO:0000259" key="3">
    <source>
        <dbReference type="PROSITE" id="PS51253"/>
    </source>
</evidence>
<feature type="domain" description="HTH CENPB-type" evidence="3">
    <location>
        <begin position="48"/>
        <end position="106"/>
    </location>
</feature>
<comment type="subcellular location">
    <subcellularLocation>
        <location evidence="1">Nucleus</location>
    </subcellularLocation>
</comment>
<sequence length="106" mass="11779">MSVERGESLRKITESFGVGLSTVSDICCSRRQLTDFVLHMDTSNSRSSRKLIKKASNSALDLAIYMWFLYTCALDQPISGPILQEKALAVSTKRGIDNFVASSDWL</sequence>
<accession>A0A0V0U6S6</accession>
<name>A0A0V0U6S6_9BILA</name>
<gene>
    <name evidence="4" type="primary">Jrk</name>
    <name evidence="4" type="ORF">T05_8342</name>
</gene>
<dbReference type="InterPro" id="IPR009057">
    <property type="entry name" value="Homeodomain-like_sf"/>
</dbReference>
<dbReference type="PROSITE" id="PS51253">
    <property type="entry name" value="HTH_CENPB"/>
    <property type="match status" value="1"/>
</dbReference>
<dbReference type="GO" id="GO:0003677">
    <property type="term" value="F:DNA binding"/>
    <property type="evidence" value="ECO:0007669"/>
    <property type="project" value="UniProtKB-KW"/>
</dbReference>
<dbReference type="Gene3D" id="1.10.10.60">
    <property type="entry name" value="Homeodomain-like"/>
    <property type="match status" value="1"/>
</dbReference>
<protein>
    <submittedName>
        <fullName evidence="4">Jerky protein</fullName>
    </submittedName>
</protein>
<evidence type="ECO:0000313" key="4">
    <source>
        <dbReference type="EMBL" id="KRX46864.1"/>
    </source>
</evidence>
<dbReference type="Pfam" id="PF03221">
    <property type="entry name" value="HTH_Tnp_Tc5"/>
    <property type="match status" value="1"/>
</dbReference>
<dbReference type="PANTHER" id="PTHR19303:SF73">
    <property type="entry name" value="PROTEIN PDC2"/>
    <property type="match status" value="1"/>
</dbReference>
<proteinExistence type="predicted"/>
<dbReference type="InterPro" id="IPR006600">
    <property type="entry name" value="HTH_CenpB_DNA-bd_dom"/>
</dbReference>
<keyword evidence="2" id="KW-0238">DNA-binding</keyword>
<evidence type="ECO:0000256" key="1">
    <source>
        <dbReference type="ARBA" id="ARBA00004123"/>
    </source>
</evidence>
<evidence type="ECO:0000256" key="2">
    <source>
        <dbReference type="ARBA" id="ARBA00023125"/>
    </source>
</evidence>
<dbReference type="PANTHER" id="PTHR19303">
    <property type="entry name" value="TRANSPOSON"/>
    <property type="match status" value="1"/>
</dbReference>
<evidence type="ECO:0000313" key="5">
    <source>
        <dbReference type="Proteomes" id="UP000055048"/>
    </source>
</evidence>
<dbReference type="AlphaFoldDB" id="A0A0V0U6S6"/>
<dbReference type="EMBL" id="JYDJ01000051">
    <property type="protein sequence ID" value="KRX46864.1"/>
    <property type="molecule type" value="Genomic_DNA"/>
</dbReference>
<dbReference type="OrthoDB" id="5875523at2759"/>
<dbReference type="Proteomes" id="UP000055048">
    <property type="component" value="Unassembled WGS sequence"/>
</dbReference>
<dbReference type="InterPro" id="IPR050863">
    <property type="entry name" value="CenT-Element_Derived"/>
</dbReference>
<organism evidence="4 5">
    <name type="scientific">Trichinella murrelli</name>
    <dbReference type="NCBI Taxonomy" id="144512"/>
    <lineage>
        <taxon>Eukaryota</taxon>
        <taxon>Metazoa</taxon>
        <taxon>Ecdysozoa</taxon>
        <taxon>Nematoda</taxon>
        <taxon>Enoplea</taxon>
        <taxon>Dorylaimia</taxon>
        <taxon>Trichinellida</taxon>
        <taxon>Trichinellidae</taxon>
        <taxon>Trichinella</taxon>
    </lineage>
</organism>
<dbReference type="SUPFAM" id="SSF46689">
    <property type="entry name" value="Homeodomain-like"/>
    <property type="match status" value="1"/>
</dbReference>
<comment type="caution">
    <text evidence="4">The sequence shown here is derived from an EMBL/GenBank/DDBJ whole genome shotgun (WGS) entry which is preliminary data.</text>
</comment>
<dbReference type="GO" id="GO:0005634">
    <property type="term" value="C:nucleus"/>
    <property type="evidence" value="ECO:0007669"/>
    <property type="project" value="UniProtKB-SubCell"/>
</dbReference>
<reference evidence="4 5" key="1">
    <citation type="submission" date="2015-01" db="EMBL/GenBank/DDBJ databases">
        <title>Evolution of Trichinella species and genotypes.</title>
        <authorList>
            <person name="Korhonen P.K."/>
            <person name="Edoardo P."/>
            <person name="Giuseppe L.R."/>
            <person name="Gasser R.B."/>
        </authorList>
    </citation>
    <scope>NUCLEOTIDE SEQUENCE [LARGE SCALE GENOMIC DNA]</scope>
    <source>
        <strain evidence="4">ISS417</strain>
    </source>
</reference>
<keyword evidence="5" id="KW-1185">Reference proteome</keyword>